<proteinExistence type="predicted"/>
<reference evidence="1" key="1">
    <citation type="submission" date="2021-06" db="EMBL/GenBank/DDBJ databases">
        <authorList>
            <person name="Kallberg Y."/>
            <person name="Tangrot J."/>
            <person name="Rosling A."/>
        </authorList>
    </citation>
    <scope>NUCLEOTIDE SEQUENCE</scope>
    <source>
        <strain evidence="1">MT106</strain>
    </source>
</reference>
<feature type="non-terminal residue" evidence="1">
    <location>
        <position position="1"/>
    </location>
</feature>
<evidence type="ECO:0000313" key="2">
    <source>
        <dbReference type="Proteomes" id="UP000789831"/>
    </source>
</evidence>
<evidence type="ECO:0000313" key="1">
    <source>
        <dbReference type="EMBL" id="CAG8649480.1"/>
    </source>
</evidence>
<dbReference type="EMBL" id="CAJVPL010004609">
    <property type="protein sequence ID" value="CAG8649480.1"/>
    <property type="molecule type" value="Genomic_DNA"/>
</dbReference>
<sequence length="51" mass="5560">QATNVIKKVGRQAGVIVLDKYGNVSASKNCDIMFRGYIRVSDGVPHINVLD</sequence>
<gene>
    <name evidence="1" type="ORF">AGERDE_LOCUS11340</name>
</gene>
<accession>A0A9N9H544</accession>
<organism evidence="1 2">
    <name type="scientific">Ambispora gerdemannii</name>
    <dbReference type="NCBI Taxonomy" id="144530"/>
    <lineage>
        <taxon>Eukaryota</taxon>
        <taxon>Fungi</taxon>
        <taxon>Fungi incertae sedis</taxon>
        <taxon>Mucoromycota</taxon>
        <taxon>Glomeromycotina</taxon>
        <taxon>Glomeromycetes</taxon>
        <taxon>Archaeosporales</taxon>
        <taxon>Ambisporaceae</taxon>
        <taxon>Ambispora</taxon>
    </lineage>
</organism>
<dbReference type="OrthoDB" id="2262349at2759"/>
<comment type="caution">
    <text evidence="1">The sequence shown here is derived from an EMBL/GenBank/DDBJ whole genome shotgun (WGS) entry which is preliminary data.</text>
</comment>
<dbReference type="AlphaFoldDB" id="A0A9N9H544"/>
<dbReference type="Proteomes" id="UP000789831">
    <property type="component" value="Unassembled WGS sequence"/>
</dbReference>
<protein>
    <submittedName>
        <fullName evidence="1">1400_t:CDS:1</fullName>
    </submittedName>
</protein>
<name>A0A9N9H544_9GLOM</name>
<keyword evidence="2" id="KW-1185">Reference proteome</keyword>